<feature type="compositionally biased region" description="Polar residues" evidence="1">
    <location>
        <begin position="213"/>
        <end position="222"/>
    </location>
</feature>
<dbReference type="PANTHER" id="PTHR31115:SF2">
    <property type="entry name" value="OS05G0107300 PROTEIN"/>
    <property type="match status" value="1"/>
</dbReference>
<evidence type="ECO:0000256" key="2">
    <source>
        <dbReference type="SAM" id="Phobius"/>
    </source>
</evidence>
<keyword evidence="4" id="KW-1185">Reference proteome</keyword>
<organism evidence="3 4">
    <name type="scientific">Genlisea aurea</name>
    <dbReference type="NCBI Taxonomy" id="192259"/>
    <lineage>
        <taxon>Eukaryota</taxon>
        <taxon>Viridiplantae</taxon>
        <taxon>Streptophyta</taxon>
        <taxon>Embryophyta</taxon>
        <taxon>Tracheophyta</taxon>
        <taxon>Spermatophyta</taxon>
        <taxon>Magnoliopsida</taxon>
        <taxon>eudicotyledons</taxon>
        <taxon>Gunneridae</taxon>
        <taxon>Pentapetalae</taxon>
        <taxon>asterids</taxon>
        <taxon>lamiids</taxon>
        <taxon>Lamiales</taxon>
        <taxon>Lentibulariaceae</taxon>
        <taxon>Genlisea</taxon>
    </lineage>
</organism>
<evidence type="ECO:0000313" key="3">
    <source>
        <dbReference type="EMBL" id="EPS57916.1"/>
    </source>
</evidence>
<feature type="non-terminal residue" evidence="3">
    <location>
        <position position="1"/>
    </location>
</feature>
<evidence type="ECO:0000313" key="4">
    <source>
        <dbReference type="Proteomes" id="UP000015453"/>
    </source>
</evidence>
<feature type="compositionally biased region" description="Low complexity" evidence="1">
    <location>
        <begin position="163"/>
        <end position="173"/>
    </location>
</feature>
<sequence>STRGSLANKSGVPKVSRQFALAFARRTLARCRRLEGSGTSCFSDPALQEIIFALPPKFPEMLKKEFIFFVILLAAGGGFMDMFEKNGPPSVSNRGKKKEAFLDDVGIPRTSAAATISGAKGKRSERDSISPGKNTKAGGGGGRGGAPVGGSKGERRTTKTKLKQQQQQQRTAQISSTPTSGNAAAAFPSSGGESNEDGGGGGNKKKKKDIRFVSSSAINDPSSVKDDFGDLPINDLDGMADLGVDSAAAAQDLNSWFNFDDVDGLQDHDSIGLEIPMDDLADINVF</sequence>
<accession>S8C0I2</accession>
<protein>
    <submittedName>
        <fullName evidence="3">Uncharacterized protein</fullName>
    </submittedName>
</protein>
<name>S8C0I2_9LAMI</name>
<dbReference type="OrthoDB" id="1915143at2759"/>
<keyword evidence="2" id="KW-0812">Transmembrane</keyword>
<keyword evidence="2" id="KW-1133">Transmembrane helix</keyword>
<proteinExistence type="predicted"/>
<gene>
    <name evidence="3" type="ORF">M569_16901</name>
</gene>
<dbReference type="AlphaFoldDB" id="S8C0I2"/>
<feature type="compositionally biased region" description="Gly residues" evidence="1">
    <location>
        <begin position="137"/>
        <end position="151"/>
    </location>
</feature>
<keyword evidence="2" id="KW-0472">Membrane</keyword>
<evidence type="ECO:0000256" key="1">
    <source>
        <dbReference type="SAM" id="MobiDB-lite"/>
    </source>
</evidence>
<feature type="transmembrane region" description="Helical" evidence="2">
    <location>
        <begin position="66"/>
        <end position="83"/>
    </location>
</feature>
<dbReference type="Proteomes" id="UP000015453">
    <property type="component" value="Unassembled WGS sequence"/>
</dbReference>
<dbReference type="EMBL" id="AUSU01009709">
    <property type="protein sequence ID" value="EPS57916.1"/>
    <property type="molecule type" value="Genomic_DNA"/>
</dbReference>
<dbReference type="PANTHER" id="PTHR31115">
    <property type="entry name" value="OS05G0107300 PROTEIN"/>
    <property type="match status" value="1"/>
</dbReference>
<reference evidence="3 4" key="1">
    <citation type="journal article" date="2013" name="BMC Genomics">
        <title>The miniature genome of a carnivorous plant Genlisea aurea contains a low number of genes and short non-coding sequences.</title>
        <authorList>
            <person name="Leushkin E.V."/>
            <person name="Sutormin R.A."/>
            <person name="Nabieva E.R."/>
            <person name="Penin A.A."/>
            <person name="Kondrashov A.S."/>
            <person name="Logacheva M.D."/>
        </authorList>
    </citation>
    <scope>NUCLEOTIDE SEQUENCE [LARGE SCALE GENOMIC DNA]</scope>
</reference>
<comment type="caution">
    <text evidence="3">The sequence shown here is derived from an EMBL/GenBank/DDBJ whole genome shotgun (WGS) entry which is preliminary data.</text>
</comment>
<feature type="region of interest" description="Disordered" evidence="1">
    <location>
        <begin position="113"/>
        <end position="227"/>
    </location>
</feature>